<dbReference type="EC" id="2.3.-.-" evidence="2"/>
<keyword evidence="2" id="KW-0808">Transferase</keyword>
<reference evidence="2 3" key="1">
    <citation type="submission" date="2024-09" db="EMBL/GenBank/DDBJ databases">
        <authorList>
            <person name="Sun Q."/>
            <person name="Mori K."/>
        </authorList>
    </citation>
    <scope>NUCLEOTIDE SEQUENCE [LARGE SCALE GENOMIC DNA]</scope>
    <source>
        <strain evidence="2 3">ATCC 51285</strain>
    </source>
</reference>
<dbReference type="InterPro" id="IPR000182">
    <property type="entry name" value="GNAT_dom"/>
</dbReference>
<keyword evidence="2" id="KW-0012">Acyltransferase</keyword>
<sequence>MTTSRLSLTHLETEDADFILTLMNDADCIRHIGDKRIHTLAQAEDYIEKGPLASYARFGFGLYKVSLRSGMAVGICGLLRREGMSDVEIGYALLPQHRGKGYAREACQAVLKYGYQQLGLNKIVAIVSEGNLPSEYLLQRLGLRYQQHLALFAGEPPVQLFVPIH</sequence>
<dbReference type="InterPro" id="IPR016181">
    <property type="entry name" value="Acyl_CoA_acyltransferase"/>
</dbReference>
<dbReference type="Gene3D" id="3.40.630.30">
    <property type="match status" value="1"/>
</dbReference>
<organism evidence="2 3">
    <name type="scientific">Balneatrix alpica</name>
    <dbReference type="NCBI Taxonomy" id="75684"/>
    <lineage>
        <taxon>Bacteria</taxon>
        <taxon>Pseudomonadati</taxon>
        <taxon>Pseudomonadota</taxon>
        <taxon>Gammaproteobacteria</taxon>
        <taxon>Oceanospirillales</taxon>
        <taxon>Balneatrichaceae</taxon>
        <taxon>Balneatrix</taxon>
    </lineage>
</organism>
<evidence type="ECO:0000313" key="2">
    <source>
        <dbReference type="EMBL" id="MFB9887435.1"/>
    </source>
</evidence>
<dbReference type="PROSITE" id="PS51186">
    <property type="entry name" value="GNAT"/>
    <property type="match status" value="1"/>
</dbReference>
<accession>A0ABV5ZDS7</accession>
<evidence type="ECO:0000259" key="1">
    <source>
        <dbReference type="PROSITE" id="PS51186"/>
    </source>
</evidence>
<dbReference type="PANTHER" id="PTHR43792:SF1">
    <property type="entry name" value="N-ACETYLTRANSFERASE DOMAIN-CONTAINING PROTEIN"/>
    <property type="match status" value="1"/>
</dbReference>
<dbReference type="RefSeq" id="WP_211249564.1">
    <property type="nucleotide sequence ID" value="NZ_JAUESS010000006.1"/>
</dbReference>
<dbReference type="InterPro" id="IPR051531">
    <property type="entry name" value="N-acetyltransferase"/>
</dbReference>
<dbReference type="CDD" id="cd04301">
    <property type="entry name" value="NAT_SF"/>
    <property type="match status" value="1"/>
</dbReference>
<dbReference type="Pfam" id="PF13302">
    <property type="entry name" value="Acetyltransf_3"/>
    <property type="match status" value="1"/>
</dbReference>
<feature type="domain" description="N-acetyltransferase" evidence="1">
    <location>
        <begin position="6"/>
        <end position="165"/>
    </location>
</feature>
<name>A0ABV5ZDS7_9GAMM</name>
<protein>
    <submittedName>
        <fullName evidence="2">GNAT family N-acetyltransferase</fullName>
        <ecNumber evidence="2">2.3.-.-</ecNumber>
    </submittedName>
</protein>
<keyword evidence="3" id="KW-1185">Reference proteome</keyword>
<comment type="caution">
    <text evidence="2">The sequence shown here is derived from an EMBL/GenBank/DDBJ whole genome shotgun (WGS) entry which is preliminary data.</text>
</comment>
<evidence type="ECO:0000313" key="3">
    <source>
        <dbReference type="Proteomes" id="UP001589628"/>
    </source>
</evidence>
<dbReference type="PANTHER" id="PTHR43792">
    <property type="entry name" value="GNAT FAMILY, PUTATIVE (AFU_ORTHOLOGUE AFUA_3G00765)-RELATED-RELATED"/>
    <property type="match status" value="1"/>
</dbReference>
<dbReference type="SUPFAM" id="SSF55729">
    <property type="entry name" value="Acyl-CoA N-acyltransferases (Nat)"/>
    <property type="match status" value="1"/>
</dbReference>
<dbReference type="EMBL" id="JBHLZN010000004">
    <property type="protein sequence ID" value="MFB9887435.1"/>
    <property type="molecule type" value="Genomic_DNA"/>
</dbReference>
<proteinExistence type="predicted"/>
<dbReference type="Proteomes" id="UP001589628">
    <property type="component" value="Unassembled WGS sequence"/>
</dbReference>
<dbReference type="GO" id="GO:0016746">
    <property type="term" value="F:acyltransferase activity"/>
    <property type="evidence" value="ECO:0007669"/>
    <property type="project" value="UniProtKB-KW"/>
</dbReference>
<gene>
    <name evidence="2" type="ORF">ACFFLH_13520</name>
</gene>